<accession>A0AAF3J3B0</accession>
<sequence length="96" mass="10814">MAETKTALSESGRILQFTLKDEQDEIFTFKHNKNGHHYEATTPAKNKRVLTVPGLRFMGRSGRSGETVDLVLVTSNIDIEFKCLQALRNNAAYTQN</sequence>
<dbReference type="AlphaFoldDB" id="A0AAF3J3B0"/>
<dbReference type="WBParaSite" id="MBELARI_LOCUS13556">
    <property type="protein sequence ID" value="MBELARI_LOCUS13556"/>
    <property type="gene ID" value="MBELARI_LOCUS13556"/>
</dbReference>
<keyword evidence="1" id="KW-1185">Reference proteome</keyword>
<protein>
    <submittedName>
        <fullName evidence="2">Uncharacterized protein</fullName>
    </submittedName>
</protein>
<organism evidence="1 2">
    <name type="scientific">Mesorhabditis belari</name>
    <dbReference type="NCBI Taxonomy" id="2138241"/>
    <lineage>
        <taxon>Eukaryota</taxon>
        <taxon>Metazoa</taxon>
        <taxon>Ecdysozoa</taxon>
        <taxon>Nematoda</taxon>
        <taxon>Chromadorea</taxon>
        <taxon>Rhabditida</taxon>
        <taxon>Rhabditina</taxon>
        <taxon>Rhabditomorpha</taxon>
        <taxon>Rhabditoidea</taxon>
        <taxon>Rhabditidae</taxon>
        <taxon>Mesorhabditinae</taxon>
        <taxon>Mesorhabditis</taxon>
    </lineage>
</organism>
<evidence type="ECO:0000313" key="2">
    <source>
        <dbReference type="WBParaSite" id="MBELARI_LOCUS13556"/>
    </source>
</evidence>
<evidence type="ECO:0000313" key="1">
    <source>
        <dbReference type="Proteomes" id="UP000887575"/>
    </source>
</evidence>
<name>A0AAF3J3B0_9BILA</name>
<dbReference type="Proteomes" id="UP000887575">
    <property type="component" value="Unassembled WGS sequence"/>
</dbReference>
<reference evidence="2" key="1">
    <citation type="submission" date="2024-02" db="UniProtKB">
        <authorList>
            <consortium name="WormBaseParasite"/>
        </authorList>
    </citation>
    <scope>IDENTIFICATION</scope>
</reference>
<proteinExistence type="predicted"/>